<feature type="transmembrane region" description="Helical" evidence="16">
    <location>
        <begin position="42"/>
        <end position="62"/>
    </location>
</feature>
<evidence type="ECO:0000256" key="7">
    <source>
        <dbReference type="ARBA" id="ARBA00022448"/>
    </source>
</evidence>
<feature type="transmembrane region" description="Helical" evidence="16">
    <location>
        <begin position="68"/>
        <end position="91"/>
    </location>
</feature>
<evidence type="ECO:0000313" key="17">
    <source>
        <dbReference type="EMBL" id="SEP35751.1"/>
    </source>
</evidence>
<dbReference type="GO" id="GO:0016020">
    <property type="term" value="C:membrane"/>
    <property type="evidence" value="ECO:0007669"/>
    <property type="project" value="UniProtKB-SubCell"/>
</dbReference>
<evidence type="ECO:0000256" key="14">
    <source>
        <dbReference type="ARBA" id="ARBA00023004"/>
    </source>
</evidence>
<evidence type="ECO:0000256" key="3">
    <source>
        <dbReference type="ARBA" id="ARBA00004141"/>
    </source>
</evidence>
<dbReference type="InterPro" id="IPR014312">
    <property type="entry name" value="Succ_DH_anchor"/>
</dbReference>
<evidence type="ECO:0000256" key="2">
    <source>
        <dbReference type="ARBA" id="ARBA00004050"/>
    </source>
</evidence>
<dbReference type="Pfam" id="PF01127">
    <property type="entry name" value="Sdh_cyt"/>
    <property type="match status" value="1"/>
</dbReference>
<comment type="subcellular location">
    <subcellularLocation>
        <location evidence="3">Membrane</location>
        <topology evidence="3">Multi-pass membrane protein</topology>
    </subcellularLocation>
</comment>
<name>A0A1H8X7F8_9BRAD</name>
<comment type="subunit">
    <text evidence="5">Part of an enzyme complex containing four subunits: a flavoprotein, an iron-sulfur protein, plus two membrane-anchoring proteins, SdhC and SdhD.</text>
</comment>
<keyword evidence="7" id="KW-0813">Transport</keyword>
<dbReference type="InterPro" id="IPR034804">
    <property type="entry name" value="SQR/QFR_C/D"/>
</dbReference>
<evidence type="ECO:0000256" key="12">
    <source>
        <dbReference type="ARBA" id="ARBA00022982"/>
    </source>
</evidence>
<keyword evidence="9" id="KW-0349">Heme</keyword>
<keyword evidence="15 16" id="KW-0472">Membrane</keyword>
<keyword evidence="14" id="KW-0408">Iron</keyword>
<reference evidence="18" key="1">
    <citation type="submission" date="2016-10" db="EMBL/GenBank/DDBJ databases">
        <authorList>
            <person name="Varghese N."/>
            <person name="Submissions S."/>
        </authorList>
    </citation>
    <scope>NUCLEOTIDE SEQUENCE [LARGE SCALE GENOMIC DNA]</scope>
    <source>
        <strain evidence="18">DSM 123</strain>
    </source>
</reference>
<dbReference type="CDD" id="cd03495">
    <property type="entry name" value="SQR_TypeC_SdhD_like"/>
    <property type="match status" value="1"/>
</dbReference>
<feature type="transmembrane region" description="Helical" evidence="16">
    <location>
        <begin position="112"/>
        <end position="134"/>
    </location>
</feature>
<keyword evidence="11" id="KW-0479">Metal-binding</keyword>
<proteinExistence type="predicted"/>
<evidence type="ECO:0000256" key="11">
    <source>
        <dbReference type="ARBA" id="ARBA00022723"/>
    </source>
</evidence>
<dbReference type="EMBL" id="FODT01000017">
    <property type="protein sequence ID" value="SEP35751.1"/>
    <property type="molecule type" value="Genomic_DNA"/>
</dbReference>
<dbReference type="Gene3D" id="1.20.1300.10">
    <property type="entry name" value="Fumarate reductase/succinate dehydrogenase, transmembrane subunit"/>
    <property type="match status" value="1"/>
</dbReference>
<keyword evidence="18" id="KW-1185">Reference proteome</keyword>
<comment type="function">
    <text evidence="2">Membrane-anchoring subunit of succinate dehydrogenase (SDH).</text>
</comment>
<comment type="cofactor">
    <cofactor evidence="1">
        <name>heme</name>
        <dbReference type="ChEBI" id="CHEBI:30413"/>
    </cofactor>
</comment>
<gene>
    <name evidence="17" type="ORF">SAMN05444123_11717</name>
</gene>
<evidence type="ECO:0000256" key="13">
    <source>
        <dbReference type="ARBA" id="ARBA00022989"/>
    </source>
</evidence>
<dbReference type="AlphaFoldDB" id="A0A1H8X7F8"/>
<keyword evidence="8" id="KW-0816">Tricarboxylic acid cycle</keyword>
<accession>A0A1H8X7F8</accession>
<evidence type="ECO:0000256" key="8">
    <source>
        <dbReference type="ARBA" id="ARBA00022532"/>
    </source>
</evidence>
<evidence type="ECO:0000256" key="10">
    <source>
        <dbReference type="ARBA" id="ARBA00022692"/>
    </source>
</evidence>
<dbReference type="GO" id="GO:0020037">
    <property type="term" value="F:heme binding"/>
    <property type="evidence" value="ECO:0007669"/>
    <property type="project" value="InterPro"/>
</dbReference>
<dbReference type="UniPathway" id="UPA00223"/>
<organism evidence="17 18">
    <name type="scientific">Rhodopseudomonas pseudopalustris</name>
    <dbReference type="NCBI Taxonomy" id="1513892"/>
    <lineage>
        <taxon>Bacteria</taxon>
        <taxon>Pseudomonadati</taxon>
        <taxon>Pseudomonadota</taxon>
        <taxon>Alphaproteobacteria</taxon>
        <taxon>Hyphomicrobiales</taxon>
        <taxon>Nitrobacteraceae</taxon>
        <taxon>Rhodopseudomonas</taxon>
    </lineage>
</organism>
<dbReference type="RefSeq" id="WP_092686245.1">
    <property type="nucleotide sequence ID" value="NZ_FODT01000017.1"/>
</dbReference>
<dbReference type="SUPFAM" id="SSF81343">
    <property type="entry name" value="Fumarate reductase respiratory complex transmembrane subunits"/>
    <property type="match status" value="1"/>
</dbReference>
<dbReference type="OrthoDB" id="9809280at2"/>
<keyword evidence="12" id="KW-0249">Electron transport</keyword>
<protein>
    <recommendedName>
        <fullName evidence="6">Succinate dehydrogenase hydrophobic membrane anchor subunit</fullName>
    </recommendedName>
</protein>
<comment type="pathway">
    <text evidence="4">Carbohydrate metabolism; tricarboxylic acid cycle.</text>
</comment>
<keyword evidence="10 16" id="KW-0812">Transmembrane</keyword>
<evidence type="ECO:0000256" key="16">
    <source>
        <dbReference type="SAM" id="Phobius"/>
    </source>
</evidence>
<evidence type="ECO:0000313" key="18">
    <source>
        <dbReference type="Proteomes" id="UP000199615"/>
    </source>
</evidence>
<evidence type="ECO:0000256" key="4">
    <source>
        <dbReference type="ARBA" id="ARBA00005163"/>
    </source>
</evidence>
<dbReference type="GO" id="GO:0046872">
    <property type="term" value="F:metal ion binding"/>
    <property type="evidence" value="ECO:0007669"/>
    <property type="project" value="UniProtKB-KW"/>
</dbReference>
<dbReference type="NCBIfam" id="TIGR02968">
    <property type="entry name" value="succ_dehyd_anc"/>
    <property type="match status" value="1"/>
</dbReference>
<dbReference type="GO" id="GO:0006099">
    <property type="term" value="P:tricarboxylic acid cycle"/>
    <property type="evidence" value="ECO:0007669"/>
    <property type="project" value="UniProtKB-UniPathway"/>
</dbReference>
<sequence length="140" mass="14915">MSGEESHGGARRPVASMRTPMGKVRKLGPAGSGTSDFWQQRITGVAMTLLTLPVVVVVMMLLGRNQAGAAQILGSPLISLTMILFIIASAIHMKIGMQVVIEDYIQNEKLKLVTVMANNFFTIAVALAAIFAIFKLASGV</sequence>
<evidence type="ECO:0000256" key="1">
    <source>
        <dbReference type="ARBA" id="ARBA00001971"/>
    </source>
</evidence>
<keyword evidence="13 16" id="KW-1133">Transmembrane helix</keyword>
<evidence type="ECO:0000256" key="6">
    <source>
        <dbReference type="ARBA" id="ARBA00019425"/>
    </source>
</evidence>
<evidence type="ECO:0000256" key="5">
    <source>
        <dbReference type="ARBA" id="ARBA00011558"/>
    </source>
</evidence>
<evidence type="ECO:0000256" key="9">
    <source>
        <dbReference type="ARBA" id="ARBA00022617"/>
    </source>
</evidence>
<dbReference type="Proteomes" id="UP000199615">
    <property type="component" value="Unassembled WGS sequence"/>
</dbReference>
<dbReference type="InterPro" id="IPR000701">
    <property type="entry name" value="SuccDH_FuR_B_TM-su"/>
</dbReference>
<evidence type="ECO:0000256" key="15">
    <source>
        <dbReference type="ARBA" id="ARBA00023136"/>
    </source>
</evidence>